<name>A0A061SUP9_9RHOB</name>
<dbReference type="Proteomes" id="UP000027337">
    <property type="component" value="Unassembled WGS sequence"/>
</dbReference>
<evidence type="ECO:0000313" key="2">
    <source>
        <dbReference type="Proteomes" id="UP000027337"/>
    </source>
</evidence>
<organism evidence="1 2">
    <name type="scientific">Sulfitobacter mediterraneus</name>
    <dbReference type="NCBI Taxonomy" id="83219"/>
    <lineage>
        <taxon>Bacteria</taxon>
        <taxon>Pseudomonadati</taxon>
        <taxon>Pseudomonadota</taxon>
        <taxon>Alphaproteobacteria</taxon>
        <taxon>Rhodobacterales</taxon>
        <taxon>Roseobacteraceae</taxon>
        <taxon>Sulfitobacter</taxon>
    </lineage>
</organism>
<accession>A0A061SUP9</accession>
<evidence type="ECO:0000313" key="1">
    <source>
        <dbReference type="EMBL" id="KAJ03488.1"/>
    </source>
</evidence>
<comment type="caution">
    <text evidence="1">The sequence shown here is derived from an EMBL/GenBank/DDBJ whole genome shotgun (WGS) entry which is preliminary data.</text>
</comment>
<keyword evidence="2" id="KW-1185">Reference proteome</keyword>
<dbReference type="EMBL" id="JEMU01000006">
    <property type="protein sequence ID" value="KAJ03488.1"/>
    <property type="molecule type" value="Genomic_DNA"/>
</dbReference>
<proteinExistence type="predicted"/>
<sequence length="228" mass="24634">MFQCEVKQPAAIRQSEDDMKTLKLIGALALGAMTAACAQLPDVTSRNAPFEATEPLLGSSPLVAESVAQKQLPYSMNVTEINVRAPRSLTVSEANVFYPRGDIVWRGDPIGDRYEQIETIFADAFAKGTANMNGTVPVVLDVEIARFHSVSEKTRYFASGVHNLEFILTVRSADTGIALAQPRKVSANLNAFGGQAAIEADRAGHTQKVRITGYLAQVIQEELAKPSV</sequence>
<dbReference type="STRING" id="83219.PM02_09100"/>
<dbReference type="AlphaFoldDB" id="A0A061SUP9"/>
<gene>
    <name evidence="1" type="ORF">PM02_09100</name>
</gene>
<dbReference type="InterPro" id="IPR046705">
    <property type="entry name" value="DUF6778"/>
</dbReference>
<dbReference type="eggNOG" id="ENOG5031MX4">
    <property type="taxonomic scope" value="Bacteria"/>
</dbReference>
<reference evidence="1 2" key="1">
    <citation type="journal article" date="2014" name="Genome Announc.">
        <title>Draft Genome Sequences of Two Isolates of the Roseobacter Group, Sulfitobacter sp. Strains 3SOLIMAR09 and 1FIGIMAR09, from Harbors of Mallorca Island (Mediterranean Sea).</title>
        <authorList>
            <person name="Mas-Llado M."/>
            <person name="Pina-Villalonga J.M."/>
            <person name="Brunet-Galmes I."/>
            <person name="Nogales B."/>
            <person name="Bosch R."/>
        </authorList>
    </citation>
    <scope>NUCLEOTIDE SEQUENCE [LARGE SCALE GENOMIC DNA]</scope>
    <source>
        <strain evidence="1 2">1FIGIMAR09</strain>
    </source>
</reference>
<protein>
    <submittedName>
        <fullName evidence="1">Uncharacterized protein</fullName>
    </submittedName>
</protein>
<dbReference type="Pfam" id="PF20569">
    <property type="entry name" value="DUF6778"/>
    <property type="match status" value="1"/>
</dbReference>